<comment type="caution">
    <text evidence="1">The sequence shown here is derived from an EMBL/GenBank/DDBJ whole genome shotgun (WGS) entry which is preliminary data.</text>
</comment>
<organism evidence="1 2">
    <name type="scientific">Paramuricea clavata</name>
    <name type="common">Red gorgonian</name>
    <name type="synonym">Violescent sea-whip</name>
    <dbReference type="NCBI Taxonomy" id="317549"/>
    <lineage>
        <taxon>Eukaryota</taxon>
        <taxon>Metazoa</taxon>
        <taxon>Cnidaria</taxon>
        <taxon>Anthozoa</taxon>
        <taxon>Octocorallia</taxon>
        <taxon>Malacalcyonacea</taxon>
        <taxon>Plexauridae</taxon>
        <taxon>Paramuricea</taxon>
    </lineage>
</organism>
<dbReference type="Proteomes" id="UP001152795">
    <property type="component" value="Unassembled WGS sequence"/>
</dbReference>
<name>A0A6S7HB91_PARCT</name>
<protein>
    <submittedName>
        <fullName evidence="1">Uncharacterized protein</fullName>
    </submittedName>
</protein>
<dbReference type="EMBL" id="CACRXK020004296">
    <property type="protein sequence ID" value="CAB4002234.1"/>
    <property type="molecule type" value="Genomic_DNA"/>
</dbReference>
<gene>
    <name evidence="1" type="ORF">PACLA_8A065064</name>
</gene>
<dbReference type="OrthoDB" id="10236456at2759"/>
<accession>A0A6S7HB91</accession>
<keyword evidence="2" id="KW-1185">Reference proteome</keyword>
<proteinExistence type="predicted"/>
<dbReference type="AlphaFoldDB" id="A0A6S7HB91"/>
<evidence type="ECO:0000313" key="1">
    <source>
        <dbReference type="EMBL" id="CAB4002234.1"/>
    </source>
</evidence>
<evidence type="ECO:0000313" key="2">
    <source>
        <dbReference type="Proteomes" id="UP001152795"/>
    </source>
</evidence>
<sequence>MEDPLDSEVSFDIKEIESEDKCKPEITTVSEVMEGDTNAVVNVCGRITFRGEDGDAEGLPNTEKVECPVEGVSSLQHFSSCKKCQTKLIRNGEKQLVKCTECGLAQLFHKCQQRLIANVMFLKAENTISLLQFEDKLKQLYHIYTSQVPGGSTESFELLDDISIREFMLTVEVTVCYNTKKNVVSVHKKLTNKILVPLYR</sequence>
<reference evidence="1" key="1">
    <citation type="submission" date="2020-04" db="EMBL/GenBank/DDBJ databases">
        <authorList>
            <person name="Alioto T."/>
            <person name="Alioto T."/>
            <person name="Gomez Garrido J."/>
        </authorList>
    </citation>
    <scope>NUCLEOTIDE SEQUENCE</scope>
    <source>
        <strain evidence="1">A484AB</strain>
    </source>
</reference>